<accession>A0A0E0CLH6</accession>
<keyword evidence="3" id="KW-1185">Reference proteome</keyword>
<feature type="region of interest" description="Disordered" evidence="1">
    <location>
        <begin position="119"/>
        <end position="157"/>
    </location>
</feature>
<dbReference type="Gramene" id="OMERI02G19010.1">
    <property type="protein sequence ID" value="OMERI02G19010.1"/>
    <property type="gene ID" value="OMERI02G19010"/>
</dbReference>
<sequence>MATRGKLVAVVAPRSSWRCLRWQRSGSTGRRRRWQRRGFHGDGGSSGLSAATSRWLVDGIGGCRLLWHWGSHDGGSGTELVATVAVAAGRRWHGGVGRLAEDVADDCIWLARESTKEGSETGLVQRGTADGSGGQLGARGAGGRDSGRLGVRGVADGGRPDWREKRVRWRRPVWRENAASGGGSDPGKVLGQCSVLVLLWILKGLLEESQSAVVH</sequence>
<evidence type="ECO:0008006" key="4">
    <source>
        <dbReference type="Google" id="ProtNLM"/>
    </source>
</evidence>
<reference evidence="2" key="1">
    <citation type="submission" date="2015-04" db="UniProtKB">
        <authorList>
            <consortium name="EnsemblPlants"/>
        </authorList>
    </citation>
    <scope>IDENTIFICATION</scope>
</reference>
<feature type="compositionally biased region" description="Gly residues" evidence="1">
    <location>
        <begin position="130"/>
        <end position="144"/>
    </location>
</feature>
<dbReference type="AlphaFoldDB" id="A0A0E0CLH6"/>
<evidence type="ECO:0000313" key="3">
    <source>
        <dbReference type="Proteomes" id="UP000008021"/>
    </source>
</evidence>
<dbReference type="EnsemblPlants" id="OMERI02G19010.1">
    <property type="protein sequence ID" value="OMERI02G19010.1"/>
    <property type="gene ID" value="OMERI02G19010"/>
</dbReference>
<evidence type="ECO:0000313" key="2">
    <source>
        <dbReference type="EnsemblPlants" id="OMERI02G19010.1"/>
    </source>
</evidence>
<reference evidence="2" key="2">
    <citation type="submission" date="2018-05" db="EMBL/GenBank/DDBJ databases">
        <title>OmerRS3 (Oryza meridionalis Reference Sequence Version 3).</title>
        <authorList>
            <person name="Zhang J."/>
            <person name="Kudrna D."/>
            <person name="Lee S."/>
            <person name="Talag J."/>
            <person name="Welchert J."/>
            <person name="Wing R.A."/>
        </authorList>
    </citation>
    <scope>NUCLEOTIDE SEQUENCE [LARGE SCALE GENOMIC DNA]</scope>
    <source>
        <strain evidence="2">cv. OR44</strain>
    </source>
</reference>
<dbReference type="Proteomes" id="UP000008021">
    <property type="component" value="Chromosome 2"/>
</dbReference>
<proteinExistence type="predicted"/>
<dbReference type="HOGENOM" id="CLU_1285067_0_0_1"/>
<evidence type="ECO:0000256" key="1">
    <source>
        <dbReference type="SAM" id="MobiDB-lite"/>
    </source>
</evidence>
<name>A0A0E0CLH6_9ORYZ</name>
<organism evidence="2">
    <name type="scientific">Oryza meridionalis</name>
    <dbReference type="NCBI Taxonomy" id="40149"/>
    <lineage>
        <taxon>Eukaryota</taxon>
        <taxon>Viridiplantae</taxon>
        <taxon>Streptophyta</taxon>
        <taxon>Embryophyta</taxon>
        <taxon>Tracheophyta</taxon>
        <taxon>Spermatophyta</taxon>
        <taxon>Magnoliopsida</taxon>
        <taxon>Liliopsida</taxon>
        <taxon>Poales</taxon>
        <taxon>Poaceae</taxon>
        <taxon>BOP clade</taxon>
        <taxon>Oryzoideae</taxon>
        <taxon>Oryzeae</taxon>
        <taxon>Oryzinae</taxon>
        <taxon>Oryza</taxon>
    </lineage>
</organism>
<protein>
    <recommendedName>
        <fullName evidence="4">DUF834 domain-containing protein</fullName>
    </recommendedName>
</protein>